<evidence type="ECO:0000256" key="5">
    <source>
        <dbReference type="SAM" id="MobiDB-lite"/>
    </source>
</evidence>
<dbReference type="Pfam" id="PF07679">
    <property type="entry name" value="I-set"/>
    <property type="match status" value="1"/>
</dbReference>
<protein>
    <submittedName>
        <fullName evidence="7">ATP-dependent protease</fullName>
    </submittedName>
</protein>
<comment type="caution">
    <text evidence="7">The sequence shown here is derived from an EMBL/GenBank/DDBJ whole genome shotgun (WGS) entry which is preliminary data.</text>
</comment>
<dbReference type="InterPro" id="IPR036179">
    <property type="entry name" value="Ig-like_dom_sf"/>
</dbReference>
<dbReference type="PANTHER" id="PTHR44337">
    <property type="entry name" value="CARCINOEMBRYONIC ANTIGEN-RELATED CELL ADHESION MOLECULE 8"/>
    <property type="match status" value="1"/>
</dbReference>
<gene>
    <name evidence="7" type="ORF">DR999_PMT21990</name>
</gene>
<keyword evidence="3" id="KW-0325">Glycoprotein</keyword>
<dbReference type="Gene3D" id="2.60.40.10">
    <property type="entry name" value="Immunoglobulins"/>
    <property type="match status" value="1"/>
</dbReference>
<dbReference type="PANTHER" id="PTHR44337:SF8">
    <property type="entry name" value="IMMUNOGLOBULIN SUBTYPE DOMAIN-CONTAINING PROTEIN"/>
    <property type="match status" value="1"/>
</dbReference>
<dbReference type="InterPro" id="IPR007110">
    <property type="entry name" value="Ig-like_dom"/>
</dbReference>
<dbReference type="AlphaFoldDB" id="A0A4D9DFC3"/>
<reference evidence="7 8" key="1">
    <citation type="submission" date="2019-04" db="EMBL/GenBank/DDBJ databases">
        <title>Draft genome of the big-headed turtle Platysternon megacephalum.</title>
        <authorList>
            <person name="Gong S."/>
        </authorList>
    </citation>
    <scope>NUCLEOTIDE SEQUENCE [LARGE SCALE GENOMIC DNA]</scope>
    <source>
        <strain evidence="7">DO16091913</strain>
        <tissue evidence="7">Muscle</tissue>
    </source>
</reference>
<dbReference type="InterPro" id="IPR013783">
    <property type="entry name" value="Ig-like_fold"/>
</dbReference>
<keyword evidence="7" id="KW-0378">Hydrolase</keyword>
<dbReference type="InterPro" id="IPR052598">
    <property type="entry name" value="IgSF_CEA-related"/>
</dbReference>
<dbReference type="InterPro" id="IPR013098">
    <property type="entry name" value="Ig_I-set"/>
</dbReference>
<evidence type="ECO:0000256" key="4">
    <source>
        <dbReference type="ARBA" id="ARBA00023319"/>
    </source>
</evidence>
<proteinExistence type="predicted"/>
<feature type="domain" description="Ig-like" evidence="6">
    <location>
        <begin position="1"/>
        <end position="69"/>
    </location>
</feature>
<sequence length="73" mass="7601">MTLSCEAGGSPVSYSWFKDNEIVKAGGRVSLSSDNQTLTLDPGSRNDSGSSTCLATNAASSQNDTVRLDVLCN</sequence>
<accession>A0A4D9DFC3</accession>
<dbReference type="Proteomes" id="UP000297703">
    <property type="component" value="Unassembled WGS sequence"/>
</dbReference>
<evidence type="ECO:0000259" key="6">
    <source>
        <dbReference type="PROSITE" id="PS50835"/>
    </source>
</evidence>
<keyword evidence="2" id="KW-1015">Disulfide bond</keyword>
<dbReference type="SUPFAM" id="SSF48726">
    <property type="entry name" value="Immunoglobulin"/>
    <property type="match status" value="1"/>
</dbReference>
<organism evidence="7 8">
    <name type="scientific">Platysternon megacephalum</name>
    <name type="common">big-headed turtle</name>
    <dbReference type="NCBI Taxonomy" id="55544"/>
    <lineage>
        <taxon>Eukaryota</taxon>
        <taxon>Metazoa</taxon>
        <taxon>Chordata</taxon>
        <taxon>Craniata</taxon>
        <taxon>Vertebrata</taxon>
        <taxon>Euteleostomi</taxon>
        <taxon>Archelosauria</taxon>
        <taxon>Testudinata</taxon>
        <taxon>Testudines</taxon>
        <taxon>Cryptodira</taxon>
        <taxon>Durocryptodira</taxon>
        <taxon>Testudinoidea</taxon>
        <taxon>Platysternidae</taxon>
        <taxon>Platysternon</taxon>
    </lineage>
</organism>
<keyword evidence="7" id="KW-0645">Protease</keyword>
<dbReference type="GO" id="GO:0006508">
    <property type="term" value="P:proteolysis"/>
    <property type="evidence" value="ECO:0007669"/>
    <property type="project" value="UniProtKB-KW"/>
</dbReference>
<evidence type="ECO:0000256" key="2">
    <source>
        <dbReference type="ARBA" id="ARBA00023157"/>
    </source>
</evidence>
<evidence type="ECO:0000256" key="3">
    <source>
        <dbReference type="ARBA" id="ARBA00023180"/>
    </source>
</evidence>
<feature type="region of interest" description="Disordered" evidence="5">
    <location>
        <begin position="32"/>
        <end position="52"/>
    </location>
</feature>
<keyword evidence="8" id="KW-1185">Reference proteome</keyword>
<evidence type="ECO:0000313" key="8">
    <source>
        <dbReference type="Proteomes" id="UP000297703"/>
    </source>
</evidence>
<dbReference type="PROSITE" id="PS50835">
    <property type="entry name" value="IG_LIKE"/>
    <property type="match status" value="1"/>
</dbReference>
<dbReference type="EMBL" id="QXTE01000731">
    <property type="protein sequence ID" value="TFJ96235.1"/>
    <property type="molecule type" value="Genomic_DNA"/>
</dbReference>
<evidence type="ECO:0000313" key="7">
    <source>
        <dbReference type="EMBL" id="TFJ96235.1"/>
    </source>
</evidence>
<dbReference type="OrthoDB" id="6159398at2759"/>
<evidence type="ECO:0000256" key="1">
    <source>
        <dbReference type="ARBA" id="ARBA00022729"/>
    </source>
</evidence>
<dbReference type="GO" id="GO:0008233">
    <property type="term" value="F:peptidase activity"/>
    <property type="evidence" value="ECO:0007669"/>
    <property type="project" value="UniProtKB-KW"/>
</dbReference>
<name>A0A4D9DFC3_9SAUR</name>
<keyword evidence="4" id="KW-0393">Immunoglobulin domain</keyword>
<keyword evidence="1" id="KW-0732">Signal</keyword>
<reference evidence="7 8" key="2">
    <citation type="submission" date="2019-04" db="EMBL/GenBank/DDBJ databases">
        <title>The genome sequence of big-headed turtle.</title>
        <authorList>
            <person name="Gong S."/>
        </authorList>
    </citation>
    <scope>NUCLEOTIDE SEQUENCE [LARGE SCALE GENOMIC DNA]</scope>
    <source>
        <strain evidence="7">DO16091913</strain>
        <tissue evidence="7">Muscle</tissue>
    </source>
</reference>